<sequence length="68" mass="8273">MVMIISMPKFDIQEYKYQQLEKEEEEYFWDRKVCSLFPQLNLCVLTKSIIFIVILSWLFVVLYLVLCT</sequence>
<comment type="caution">
    <text evidence="2">The sequence shown here is derived from an EMBL/GenBank/DDBJ whole genome shotgun (WGS) entry which is preliminary data.</text>
</comment>
<evidence type="ECO:0000313" key="2">
    <source>
        <dbReference type="EMBL" id="ORX46453.1"/>
    </source>
</evidence>
<reference evidence="2 3" key="1">
    <citation type="submission" date="2016-08" db="EMBL/GenBank/DDBJ databases">
        <title>Genomes of anaerobic fungi encode conserved fungal cellulosomes for biomass hydrolysis.</title>
        <authorList>
            <consortium name="DOE Joint Genome Institute"/>
            <person name="Haitjema C.H."/>
            <person name="Gilmore S.P."/>
            <person name="Henske J.K."/>
            <person name="Solomon K.V."/>
            <person name="De Groot R."/>
            <person name="Kuo A."/>
            <person name="Mondo S.J."/>
            <person name="Salamov A.A."/>
            <person name="Labutti K."/>
            <person name="Zhao Z."/>
            <person name="Chiniquy J."/>
            <person name="Barry K."/>
            <person name="Brewer H.M."/>
            <person name="Purvine S.O."/>
            <person name="Wright A.T."/>
            <person name="Boxma B."/>
            <person name="Van Alen T."/>
            <person name="Hackstein J.H."/>
            <person name="Baker S.E."/>
            <person name="Grigoriev I.V."/>
            <person name="O'Malley M.A."/>
        </authorList>
    </citation>
    <scope>NUCLEOTIDE SEQUENCE [LARGE SCALE GENOMIC DNA]</scope>
    <source>
        <strain evidence="3">finn</strain>
    </source>
</reference>
<dbReference type="AlphaFoldDB" id="A0A1Y1V502"/>
<dbReference type="OrthoDB" id="2135714at2759"/>
<dbReference type="EMBL" id="MCFH01000035">
    <property type="protein sequence ID" value="ORX46453.1"/>
    <property type="molecule type" value="Genomic_DNA"/>
</dbReference>
<reference evidence="2 3" key="2">
    <citation type="submission" date="2016-08" db="EMBL/GenBank/DDBJ databases">
        <title>Pervasive Adenine N6-methylation of Active Genes in Fungi.</title>
        <authorList>
            <consortium name="DOE Joint Genome Institute"/>
            <person name="Mondo S.J."/>
            <person name="Dannebaum R.O."/>
            <person name="Kuo R.C."/>
            <person name="Labutti K."/>
            <person name="Haridas S."/>
            <person name="Kuo A."/>
            <person name="Salamov A."/>
            <person name="Ahrendt S.R."/>
            <person name="Lipzen A."/>
            <person name="Sullivan W."/>
            <person name="Andreopoulos W.B."/>
            <person name="Clum A."/>
            <person name="Lindquist E."/>
            <person name="Daum C."/>
            <person name="Ramamoorthy G.K."/>
            <person name="Gryganskyi A."/>
            <person name="Culley D."/>
            <person name="Magnuson J.K."/>
            <person name="James T.Y."/>
            <person name="O'Malley M.A."/>
            <person name="Stajich J.E."/>
            <person name="Spatafora J.W."/>
            <person name="Visel A."/>
            <person name="Grigoriev I.V."/>
        </authorList>
    </citation>
    <scope>NUCLEOTIDE SEQUENCE [LARGE SCALE GENOMIC DNA]</scope>
    <source>
        <strain evidence="3">finn</strain>
    </source>
</reference>
<protein>
    <submittedName>
        <fullName evidence="2">Uncharacterized protein</fullName>
    </submittedName>
</protein>
<name>A0A1Y1V502_9FUNG</name>
<keyword evidence="1" id="KW-0472">Membrane</keyword>
<evidence type="ECO:0000256" key="1">
    <source>
        <dbReference type="SAM" id="Phobius"/>
    </source>
</evidence>
<gene>
    <name evidence="2" type="ORF">BCR36DRAFT_585267</name>
</gene>
<accession>A0A1Y1V502</accession>
<keyword evidence="1" id="KW-0812">Transmembrane</keyword>
<organism evidence="2 3">
    <name type="scientific">Piromyces finnis</name>
    <dbReference type="NCBI Taxonomy" id="1754191"/>
    <lineage>
        <taxon>Eukaryota</taxon>
        <taxon>Fungi</taxon>
        <taxon>Fungi incertae sedis</taxon>
        <taxon>Chytridiomycota</taxon>
        <taxon>Chytridiomycota incertae sedis</taxon>
        <taxon>Neocallimastigomycetes</taxon>
        <taxon>Neocallimastigales</taxon>
        <taxon>Neocallimastigaceae</taxon>
        <taxon>Piromyces</taxon>
    </lineage>
</organism>
<feature type="transmembrane region" description="Helical" evidence="1">
    <location>
        <begin position="48"/>
        <end position="66"/>
    </location>
</feature>
<keyword evidence="1" id="KW-1133">Transmembrane helix</keyword>
<keyword evidence="3" id="KW-1185">Reference proteome</keyword>
<evidence type="ECO:0000313" key="3">
    <source>
        <dbReference type="Proteomes" id="UP000193719"/>
    </source>
</evidence>
<dbReference type="Proteomes" id="UP000193719">
    <property type="component" value="Unassembled WGS sequence"/>
</dbReference>
<proteinExistence type="predicted"/>